<evidence type="ECO:0000256" key="1">
    <source>
        <dbReference type="ARBA" id="ARBA00004694"/>
    </source>
</evidence>
<comment type="function">
    <text evidence="7">Catalyzes an early step in the biosynthesis of tetrapyrroles. Binds two molecules of 5-aminolevulinate per subunit, each at a distinct site, and catalyzes their condensation to form porphobilinogen.</text>
</comment>
<keyword evidence="6" id="KW-0627">Porphyrin biosynthesis</keyword>
<dbReference type="GO" id="GO:0004655">
    <property type="term" value="F:porphobilinogen synthase activity"/>
    <property type="evidence" value="ECO:0007669"/>
    <property type="project" value="UniProtKB-EC"/>
</dbReference>
<dbReference type="PANTHER" id="PTHR11458">
    <property type="entry name" value="DELTA-AMINOLEVULINIC ACID DEHYDRATASE"/>
    <property type="match status" value="1"/>
</dbReference>
<dbReference type="AlphaFoldDB" id="A0A4Z2H4C8"/>
<dbReference type="Gene3D" id="3.20.20.70">
    <property type="entry name" value="Aldolase class I"/>
    <property type="match status" value="1"/>
</dbReference>
<sequence length="136" mass="15187">MTHVTLGYIFKSIPEDDEDGEGVQEVLLVWKPFLMYDEENTTRVKKMQDSEDAVEPIGSLPGQASVTLRSLSPQFPTRPLAVYNVSGEFAMMWHGAQAGAFDLRAAVMEAMTAFRRAGADIIITYFTPQLLGWLKE</sequence>
<keyword evidence="5" id="KW-0456">Lyase</keyword>
<dbReference type="GO" id="GO:0005829">
    <property type="term" value="C:cytosol"/>
    <property type="evidence" value="ECO:0007669"/>
    <property type="project" value="TreeGrafter"/>
</dbReference>
<keyword evidence="12" id="KW-1185">Reference proteome</keyword>
<dbReference type="Pfam" id="PF00490">
    <property type="entry name" value="ALAD"/>
    <property type="match status" value="1"/>
</dbReference>
<dbReference type="GO" id="GO:0008270">
    <property type="term" value="F:zinc ion binding"/>
    <property type="evidence" value="ECO:0007669"/>
    <property type="project" value="TreeGrafter"/>
</dbReference>
<comment type="caution">
    <text evidence="11">The sequence shown here is derived from an EMBL/GenBank/DDBJ whole genome shotgun (WGS) entry which is preliminary data.</text>
</comment>
<organism evidence="11 12">
    <name type="scientific">Liparis tanakae</name>
    <name type="common">Tanaka's snailfish</name>
    <dbReference type="NCBI Taxonomy" id="230148"/>
    <lineage>
        <taxon>Eukaryota</taxon>
        <taxon>Metazoa</taxon>
        <taxon>Chordata</taxon>
        <taxon>Craniata</taxon>
        <taxon>Vertebrata</taxon>
        <taxon>Euteleostomi</taxon>
        <taxon>Actinopterygii</taxon>
        <taxon>Neopterygii</taxon>
        <taxon>Teleostei</taxon>
        <taxon>Neoteleostei</taxon>
        <taxon>Acanthomorphata</taxon>
        <taxon>Eupercaria</taxon>
        <taxon>Perciformes</taxon>
        <taxon>Cottioidei</taxon>
        <taxon>Cottales</taxon>
        <taxon>Liparidae</taxon>
        <taxon>Liparis</taxon>
    </lineage>
</organism>
<name>A0A4Z2H4C8_9TELE</name>
<reference evidence="11 12" key="1">
    <citation type="submission" date="2019-03" db="EMBL/GenBank/DDBJ databases">
        <title>First draft genome of Liparis tanakae, snailfish: a comprehensive survey of snailfish specific genes.</title>
        <authorList>
            <person name="Kim W."/>
            <person name="Song I."/>
            <person name="Jeong J.-H."/>
            <person name="Kim D."/>
            <person name="Kim S."/>
            <person name="Ryu S."/>
            <person name="Song J.Y."/>
            <person name="Lee S.K."/>
        </authorList>
    </citation>
    <scope>NUCLEOTIDE SEQUENCE [LARGE SCALE GENOMIC DNA]</scope>
    <source>
        <tissue evidence="11">Muscle</tissue>
    </source>
</reference>
<comment type="catalytic activity">
    <reaction evidence="10">
        <text>2 5-aminolevulinate = porphobilinogen + 2 H2O + H(+)</text>
        <dbReference type="Rhea" id="RHEA:24064"/>
        <dbReference type="ChEBI" id="CHEBI:15377"/>
        <dbReference type="ChEBI" id="CHEBI:15378"/>
        <dbReference type="ChEBI" id="CHEBI:58126"/>
        <dbReference type="ChEBI" id="CHEBI:356416"/>
        <dbReference type="EC" id="4.2.1.24"/>
    </reaction>
</comment>
<dbReference type="UniPathway" id="UPA00251">
    <property type="reaction ID" value="UER00318"/>
</dbReference>
<dbReference type="EC" id="4.2.1.24" evidence="3"/>
<dbReference type="GO" id="GO:0006782">
    <property type="term" value="P:protoporphyrinogen IX biosynthetic process"/>
    <property type="evidence" value="ECO:0007669"/>
    <property type="project" value="UniProtKB-UniPathway"/>
</dbReference>
<dbReference type="EMBL" id="SRLO01000350">
    <property type="protein sequence ID" value="TNN59674.1"/>
    <property type="molecule type" value="Genomic_DNA"/>
</dbReference>
<evidence type="ECO:0000256" key="10">
    <source>
        <dbReference type="ARBA" id="ARBA00047651"/>
    </source>
</evidence>
<evidence type="ECO:0000256" key="4">
    <source>
        <dbReference type="ARBA" id="ARBA00023133"/>
    </source>
</evidence>
<evidence type="ECO:0000256" key="3">
    <source>
        <dbReference type="ARBA" id="ARBA00012053"/>
    </source>
</evidence>
<comment type="pathway">
    <text evidence="1">Porphyrin-containing compound metabolism; protoporphyrin-IX biosynthesis; coproporphyrinogen-III from 5-aminolevulinate: step 1/4.</text>
</comment>
<protein>
    <recommendedName>
        <fullName evidence="3">porphobilinogen synthase</fullName>
        <ecNumber evidence="3">4.2.1.24</ecNumber>
    </recommendedName>
    <alternativeName>
        <fullName evidence="9">Porphobilinogen synthase</fullName>
    </alternativeName>
</protein>
<dbReference type="OrthoDB" id="1530at2759"/>
<evidence type="ECO:0000313" key="12">
    <source>
        <dbReference type="Proteomes" id="UP000314294"/>
    </source>
</evidence>
<dbReference type="Proteomes" id="UP000314294">
    <property type="component" value="Unassembled WGS sequence"/>
</dbReference>
<evidence type="ECO:0000256" key="6">
    <source>
        <dbReference type="ARBA" id="ARBA00023244"/>
    </source>
</evidence>
<evidence type="ECO:0000256" key="5">
    <source>
        <dbReference type="ARBA" id="ARBA00023239"/>
    </source>
</evidence>
<accession>A0A4Z2H4C8</accession>
<evidence type="ECO:0000256" key="2">
    <source>
        <dbReference type="ARBA" id="ARBA00008055"/>
    </source>
</evidence>
<comment type="subunit">
    <text evidence="8">Homooctamer; active form. Homohexamer; low activity form.</text>
</comment>
<evidence type="ECO:0000256" key="7">
    <source>
        <dbReference type="ARBA" id="ARBA00025628"/>
    </source>
</evidence>
<comment type="similarity">
    <text evidence="2">Belongs to the ALAD family.</text>
</comment>
<dbReference type="InterPro" id="IPR001731">
    <property type="entry name" value="ALAD"/>
</dbReference>
<evidence type="ECO:0000256" key="9">
    <source>
        <dbReference type="ARBA" id="ARBA00032837"/>
    </source>
</evidence>
<evidence type="ECO:0000256" key="8">
    <source>
        <dbReference type="ARBA" id="ARBA00025861"/>
    </source>
</evidence>
<keyword evidence="4" id="KW-0350">Heme biosynthesis</keyword>
<proteinExistence type="inferred from homology"/>
<evidence type="ECO:0000313" key="11">
    <source>
        <dbReference type="EMBL" id="TNN59674.1"/>
    </source>
</evidence>
<dbReference type="SMART" id="SM01004">
    <property type="entry name" value="ALAD"/>
    <property type="match status" value="1"/>
</dbReference>
<dbReference type="SUPFAM" id="SSF51569">
    <property type="entry name" value="Aldolase"/>
    <property type="match status" value="1"/>
</dbReference>
<dbReference type="PANTHER" id="PTHR11458:SF0">
    <property type="entry name" value="DELTA-AMINOLEVULINIC ACID DEHYDRATASE"/>
    <property type="match status" value="1"/>
</dbReference>
<gene>
    <name evidence="11" type="primary">ALAD</name>
    <name evidence="11" type="ORF">EYF80_030045</name>
</gene>
<dbReference type="InterPro" id="IPR013785">
    <property type="entry name" value="Aldolase_TIM"/>
</dbReference>